<evidence type="ECO:0000256" key="4">
    <source>
        <dbReference type="ARBA" id="ARBA00022908"/>
    </source>
</evidence>
<proteinExistence type="inferred from homology"/>
<evidence type="ECO:0000259" key="7">
    <source>
        <dbReference type="Pfam" id="PF13356"/>
    </source>
</evidence>
<dbReference type="Gene3D" id="3.30.160.390">
    <property type="entry name" value="Integrase, DNA-binding domain"/>
    <property type="match status" value="1"/>
</dbReference>
<reference evidence="9" key="1">
    <citation type="journal article" date="2021" name="Proc. Natl. Acad. Sci. U.S.A.">
        <title>A Catalog of Tens of Thousands of Viruses from Human Metagenomes Reveals Hidden Associations with Chronic Diseases.</title>
        <authorList>
            <person name="Tisza M.J."/>
            <person name="Buck C.B."/>
        </authorList>
    </citation>
    <scope>NUCLEOTIDE SEQUENCE</scope>
    <source>
        <strain evidence="9">Ct9P15</strain>
    </source>
</reference>
<sequence>MKAKLSQRTLGNLGDGVYRDELTKGLYLVIKGGSRAWVLRRQVNGKRYDVGLGSAASIALANARAMTARLMGLGAEDFVKEIEASKKKKPMSVAKKTFRKVCDEYMQWNIDVGNWEELSKSHRVFESRMRCHVWPRIGDKIIDEIKPADVAEIAAAVWDKPDIVDRCLGFAKKVFDWAKAKGYTDRDNPADRHGALQFLLPNNRHVKQNRGALAVSELPDFFAASMAEKQISSRQCFEFSILTATRSQTAREARWDQIDWKEKIWTVPPEQLKVSNNGALIVPLAPKVIEFLKSIDRPHEGLIFPNRYGNVMTDTMLGRLVKLTPGDWTDKAESLKRGKTVRPTQHGIARATFMTWSQDDSLGNDKRFDVRVAHLCLHHKLNDGYNGAYERQTMFLRRRELMEAWADFCFSKVKTDGESK</sequence>
<dbReference type="Pfam" id="PF22022">
    <property type="entry name" value="Phage_int_M"/>
    <property type="match status" value="1"/>
</dbReference>
<dbReference type="InterPro" id="IPR025166">
    <property type="entry name" value="Integrase_DNA_bind_dom"/>
</dbReference>
<keyword evidence="4" id="KW-0229">DNA integration</keyword>
<comment type="similarity">
    <text evidence="1">Belongs to the 'phage' integrase family.</text>
</comment>
<dbReference type="GO" id="GO:0016740">
    <property type="term" value="F:transferase activity"/>
    <property type="evidence" value="ECO:0007669"/>
    <property type="project" value="UniProtKB-KW"/>
</dbReference>
<dbReference type="InterPro" id="IPR050808">
    <property type="entry name" value="Phage_Integrase"/>
</dbReference>
<dbReference type="GO" id="GO:0015074">
    <property type="term" value="P:DNA integration"/>
    <property type="evidence" value="ECO:0007669"/>
    <property type="project" value="UniProtKB-KW"/>
</dbReference>
<keyword evidence="3" id="KW-0808">Transferase</keyword>
<dbReference type="Gene3D" id="1.10.150.130">
    <property type="match status" value="1"/>
</dbReference>
<keyword evidence="5" id="KW-0238">DNA-binding</keyword>
<dbReference type="InterPro" id="IPR053876">
    <property type="entry name" value="Phage_int_M"/>
</dbReference>
<accession>A0A8S5MF31</accession>
<dbReference type="InterPro" id="IPR011010">
    <property type="entry name" value="DNA_brk_join_enz"/>
</dbReference>
<dbReference type="Pfam" id="PF13356">
    <property type="entry name" value="Arm-DNA-bind_3"/>
    <property type="match status" value="1"/>
</dbReference>
<organism evidence="9">
    <name type="scientific">Podoviridae sp. ct9P15</name>
    <dbReference type="NCBI Taxonomy" id="2826543"/>
    <lineage>
        <taxon>Viruses</taxon>
        <taxon>Duplodnaviria</taxon>
        <taxon>Heunggongvirae</taxon>
        <taxon>Uroviricota</taxon>
        <taxon>Caudoviricetes</taxon>
    </lineage>
</organism>
<evidence type="ECO:0000256" key="6">
    <source>
        <dbReference type="ARBA" id="ARBA00023172"/>
    </source>
</evidence>
<evidence type="ECO:0000256" key="2">
    <source>
        <dbReference type="ARBA" id="ARBA00016082"/>
    </source>
</evidence>
<name>A0A8S5MF31_9CAUD</name>
<evidence type="ECO:0000259" key="8">
    <source>
        <dbReference type="Pfam" id="PF22022"/>
    </source>
</evidence>
<dbReference type="EMBL" id="BK014892">
    <property type="protein sequence ID" value="DAD80945.1"/>
    <property type="molecule type" value="Genomic_DNA"/>
</dbReference>
<dbReference type="InterPro" id="IPR013762">
    <property type="entry name" value="Integrase-like_cat_sf"/>
</dbReference>
<evidence type="ECO:0000256" key="5">
    <source>
        <dbReference type="ARBA" id="ARBA00023125"/>
    </source>
</evidence>
<dbReference type="PANTHER" id="PTHR30629:SF2">
    <property type="entry name" value="PROPHAGE INTEGRASE INTS-RELATED"/>
    <property type="match status" value="1"/>
</dbReference>
<dbReference type="InterPro" id="IPR038488">
    <property type="entry name" value="Integrase_DNA-bd_sf"/>
</dbReference>
<feature type="domain" description="Integrase DNA-binding" evidence="7">
    <location>
        <begin position="21"/>
        <end position="75"/>
    </location>
</feature>
<dbReference type="GO" id="GO:0006310">
    <property type="term" value="P:DNA recombination"/>
    <property type="evidence" value="ECO:0007669"/>
    <property type="project" value="UniProtKB-KW"/>
</dbReference>
<keyword evidence="6" id="KW-0233">DNA recombination</keyword>
<dbReference type="Gene3D" id="1.10.443.10">
    <property type="entry name" value="Intergrase catalytic core"/>
    <property type="match status" value="1"/>
</dbReference>
<evidence type="ECO:0000256" key="3">
    <source>
        <dbReference type="ARBA" id="ARBA00022679"/>
    </source>
</evidence>
<feature type="domain" description="Phage integrase central" evidence="8">
    <location>
        <begin position="98"/>
        <end position="195"/>
    </location>
</feature>
<evidence type="ECO:0000313" key="9">
    <source>
        <dbReference type="EMBL" id="DAD80945.1"/>
    </source>
</evidence>
<protein>
    <recommendedName>
        <fullName evidence="2">Integrase</fullName>
    </recommendedName>
</protein>
<dbReference type="PANTHER" id="PTHR30629">
    <property type="entry name" value="PROPHAGE INTEGRASE"/>
    <property type="match status" value="1"/>
</dbReference>
<evidence type="ECO:0000256" key="1">
    <source>
        <dbReference type="ARBA" id="ARBA00008857"/>
    </source>
</evidence>
<dbReference type="InterPro" id="IPR010998">
    <property type="entry name" value="Integrase_recombinase_N"/>
</dbReference>
<dbReference type="GO" id="GO:0003677">
    <property type="term" value="F:DNA binding"/>
    <property type="evidence" value="ECO:0007669"/>
    <property type="project" value="UniProtKB-KW"/>
</dbReference>
<dbReference type="SUPFAM" id="SSF56349">
    <property type="entry name" value="DNA breaking-rejoining enzymes"/>
    <property type="match status" value="1"/>
</dbReference>